<feature type="region of interest" description="Disordered" evidence="1">
    <location>
        <begin position="1"/>
        <end position="26"/>
    </location>
</feature>
<sequence length="166" mass="18056">MAHDGFGTIGGEDQPRGGGRAARGGDKLFDRLCGQRLRDSPVPGRRDPYAAQGAEGIFVTLRNQPQVLCQSLRKGPLALRRIQAGGREGRCCCFPPSLRRTHGVDREPSAARLRYLPGIIAEVEGSLGVGPLVELRGGWGGTLHREARHQDEDADLSARRSELRVR</sequence>
<name>I3VIP0_9BACT</name>
<evidence type="ECO:0000256" key="1">
    <source>
        <dbReference type="SAM" id="MobiDB-lite"/>
    </source>
</evidence>
<reference evidence="2" key="1">
    <citation type="submission" date="2012-04" db="EMBL/GenBank/DDBJ databases">
        <title>Characterization of mineral phosphate solubilization trait from soil metagenome.</title>
        <authorList>
            <person name="Chhabra S."/>
            <person name="Brazil D."/>
            <person name="Morrissey J."/>
            <person name="Burke J."/>
            <person name="O'Gara F."/>
            <person name="Dowling D."/>
        </authorList>
    </citation>
    <scope>NUCLEOTIDE SEQUENCE</scope>
</reference>
<dbReference type="AlphaFoldDB" id="I3VIP0"/>
<proteinExistence type="predicted"/>
<evidence type="ECO:0000313" key="2">
    <source>
        <dbReference type="EMBL" id="AFK79246.1"/>
    </source>
</evidence>
<dbReference type="EMBL" id="JQ970528">
    <property type="protein sequence ID" value="AFK79246.1"/>
    <property type="molecule type" value="Genomic_DNA"/>
</dbReference>
<organism evidence="2">
    <name type="scientific">uncultured bacterium F41-01</name>
    <dbReference type="NCBI Taxonomy" id="1191437"/>
    <lineage>
        <taxon>Bacteria</taxon>
        <taxon>environmental samples</taxon>
    </lineage>
</organism>
<protein>
    <submittedName>
        <fullName evidence="2">Uncharacterized protein</fullName>
    </submittedName>
</protein>
<accession>I3VIP0</accession>